<accession>A0A6C0EF21</accession>
<name>A0A6C0EF21_9ZZZZ</name>
<dbReference type="Pfam" id="PF17849">
    <property type="entry name" value="OB_Dis3"/>
    <property type="match status" value="1"/>
</dbReference>
<evidence type="ECO:0000259" key="1">
    <source>
        <dbReference type="SMART" id="SM00955"/>
    </source>
</evidence>
<dbReference type="SUPFAM" id="SSF50249">
    <property type="entry name" value="Nucleic acid-binding proteins"/>
    <property type="match status" value="1"/>
</dbReference>
<dbReference type="Pfam" id="PF00773">
    <property type="entry name" value="RNB"/>
    <property type="match status" value="2"/>
</dbReference>
<dbReference type="InterPro" id="IPR012340">
    <property type="entry name" value="NA-bd_OB-fold"/>
</dbReference>
<proteinExistence type="predicted"/>
<evidence type="ECO:0000313" key="2">
    <source>
        <dbReference type="EMBL" id="QHT27518.1"/>
    </source>
</evidence>
<dbReference type="InterPro" id="IPR050180">
    <property type="entry name" value="RNR_Ribonuclease"/>
</dbReference>
<dbReference type="GO" id="GO:0006402">
    <property type="term" value="P:mRNA catabolic process"/>
    <property type="evidence" value="ECO:0007669"/>
    <property type="project" value="TreeGrafter"/>
</dbReference>
<dbReference type="PANTHER" id="PTHR23355:SF9">
    <property type="entry name" value="DIS3-LIKE EXONUCLEASE 2"/>
    <property type="match status" value="1"/>
</dbReference>
<dbReference type="PANTHER" id="PTHR23355">
    <property type="entry name" value="RIBONUCLEASE"/>
    <property type="match status" value="1"/>
</dbReference>
<dbReference type="GO" id="GO:0000175">
    <property type="term" value="F:3'-5'-RNA exonuclease activity"/>
    <property type="evidence" value="ECO:0007669"/>
    <property type="project" value="TreeGrafter"/>
</dbReference>
<protein>
    <recommendedName>
        <fullName evidence="1">RNB domain-containing protein</fullName>
    </recommendedName>
</protein>
<dbReference type="EMBL" id="MN739823">
    <property type="protein sequence ID" value="QHT27518.1"/>
    <property type="molecule type" value="Genomic_DNA"/>
</dbReference>
<dbReference type="GO" id="GO:0003723">
    <property type="term" value="F:RNA binding"/>
    <property type="evidence" value="ECO:0007669"/>
    <property type="project" value="InterPro"/>
</dbReference>
<dbReference type="InterPro" id="IPR041505">
    <property type="entry name" value="Dis3_CSD2"/>
</dbReference>
<organism evidence="2">
    <name type="scientific">viral metagenome</name>
    <dbReference type="NCBI Taxonomy" id="1070528"/>
    <lineage>
        <taxon>unclassified sequences</taxon>
        <taxon>metagenomes</taxon>
        <taxon>organismal metagenomes</taxon>
    </lineage>
</organism>
<dbReference type="InterPro" id="IPR001900">
    <property type="entry name" value="RNase_II/R"/>
</dbReference>
<reference evidence="2" key="1">
    <citation type="journal article" date="2020" name="Nature">
        <title>Giant virus diversity and host interactions through global metagenomics.</title>
        <authorList>
            <person name="Schulz F."/>
            <person name="Roux S."/>
            <person name="Paez-Espino D."/>
            <person name="Jungbluth S."/>
            <person name="Walsh D.A."/>
            <person name="Denef V.J."/>
            <person name="McMahon K.D."/>
            <person name="Konstantinidis K.T."/>
            <person name="Eloe-Fadrosh E.A."/>
            <person name="Kyrpides N.C."/>
            <person name="Woyke T."/>
        </authorList>
    </citation>
    <scope>NUCLEOTIDE SEQUENCE</scope>
    <source>
        <strain evidence="2">GVMAG-M-3300023179-33</strain>
    </source>
</reference>
<dbReference type="AlphaFoldDB" id="A0A6C0EF21"/>
<sequence>MSKIYQIKINSRTYDEWYYTDLLQNKVNVSYDPINYKLFNNDIIMEVLCDTSNNSIQNTRIKVVDSVISKNKNIPGVLILKDNKTYGRLERKDTLDLSGSAIKKTPGKLLYKCIPDDKTLPPFLIPYEFKHSNFSKLYSNLYVTFSFSKWGEKDKHPIGTLTNVIGEVNNSNIDIYYSYQLLCKNLNISIEQFNKTLFNNIKTRFDSSTIELNKITNEFILSQYPELENRTDQKEWNIFTIDSVNTTDYDDAFSIKKIGSSESCETYMLSIYISNVALWMELFGLWDAFSSRVSSIYLPDKKITMLPTIMSSNLCSLIENAYRYAFTMDITISVINYDSTNEKDIMIENIEFKNTIINVSNNYSYQQEGLISNNNYKTLFNITKLLSEKYVCKYDITDSNHMVAYLMILMNYYCAKNLKKNKTGILLKNNITTMPKGAGLDNESDNFIKSWYLSKSEYFGVMNKIDTTSNSSHISNHESLQLDAYTHITSPIRRIVDLLNLVEMQQIHDLFAFSKEARQFYNKWTSEEHILFINTNMKSIRKLQNECTLLDMFNNIPEIIEKTFNGVIIDIKNNIGSNNSTVYMVYVPELKITCKITKQTTKNYEMYDQVKCKLYMFPDEYNIKQKIRLEEVVDV</sequence>
<dbReference type="SMART" id="SM00955">
    <property type="entry name" value="RNB"/>
    <property type="match status" value="1"/>
</dbReference>
<feature type="domain" description="RNB" evidence="1">
    <location>
        <begin position="230"/>
        <end position="510"/>
    </location>
</feature>